<keyword evidence="3 6" id="KW-0238">DNA-binding</keyword>
<evidence type="ECO:0000313" key="7">
    <source>
        <dbReference type="Proteomes" id="UP001357452"/>
    </source>
</evidence>
<dbReference type="PRINTS" id="PR00037">
    <property type="entry name" value="HTHLACR"/>
</dbReference>
<dbReference type="SMART" id="SM00420">
    <property type="entry name" value="HTH_DEOR"/>
    <property type="match status" value="1"/>
</dbReference>
<dbReference type="RefSeq" id="WP_330975053.1">
    <property type="nucleotide sequence ID" value="NZ_JAZGLY010000005.1"/>
</dbReference>
<comment type="caution">
    <text evidence="6">The sequence shown here is derived from an EMBL/GenBank/DDBJ whole genome shotgun (WGS) entry which is preliminary data.</text>
</comment>
<dbReference type="PROSITE" id="PS51000">
    <property type="entry name" value="HTH_DEOR_2"/>
    <property type="match status" value="1"/>
</dbReference>
<dbReference type="Gene3D" id="1.10.10.10">
    <property type="entry name" value="Winged helix-like DNA-binding domain superfamily/Winged helix DNA-binding domain"/>
    <property type="match status" value="1"/>
</dbReference>
<evidence type="ECO:0000256" key="4">
    <source>
        <dbReference type="ARBA" id="ARBA00023163"/>
    </source>
</evidence>
<accession>A0ABU7RI07</accession>
<dbReference type="InterPro" id="IPR001034">
    <property type="entry name" value="DeoR_HTH"/>
</dbReference>
<dbReference type="InterPro" id="IPR018356">
    <property type="entry name" value="Tscrpt_reg_HTH_DeoR_CS"/>
</dbReference>
<dbReference type="Gene3D" id="3.40.50.1360">
    <property type="match status" value="1"/>
</dbReference>
<dbReference type="PANTHER" id="PTHR30363:SF4">
    <property type="entry name" value="GLYCEROL-3-PHOSPHATE REGULON REPRESSOR"/>
    <property type="match status" value="1"/>
</dbReference>
<gene>
    <name evidence="6" type="ORF">V2H41_10200</name>
</gene>
<proteinExistence type="predicted"/>
<dbReference type="PANTHER" id="PTHR30363">
    <property type="entry name" value="HTH-TYPE TRANSCRIPTIONAL REGULATOR SRLR-RELATED"/>
    <property type="match status" value="1"/>
</dbReference>
<dbReference type="EMBL" id="JAZGLY010000005">
    <property type="protein sequence ID" value="MEE6187645.1"/>
    <property type="molecule type" value="Genomic_DNA"/>
</dbReference>
<dbReference type="SUPFAM" id="SSF46785">
    <property type="entry name" value="Winged helix' DNA-binding domain"/>
    <property type="match status" value="1"/>
</dbReference>
<dbReference type="InterPro" id="IPR014036">
    <property type="entry name" value="DeoR-like_C"/>
</dbReference>
<keyword evidence="4" id="KW-0804">Transcription</keyword>
<dbReference type="Pfam" id="PF08220">
    <property type="entry name" value="HTH_DeoR"/>
    <property type="match status" value="1"/>
</dbReference>
<keyword evidence="7" id="KW-1185">Reference proteome</keyword>
<dbReference type="Pfam" id="PF00455">
    <property type="entry name" value="DeoRC"/>
    <property type="match status" value="1"/>
</dbReference>
<keyword evidence="2" id="KW-0805">Transcription regulation</keyword>
<sequence length="249" mass="27418">MLKKERHAYILHQLNLHNKVLSVDLCNEMAVSEDTIRRDLQELSDAGQLIRVHGGALSMAFNEVRFDSANVYSQAHKKLIANKALGLIKSGMFILTTGGTTILEMIRSLPHHLKITVMTGSIPVVNACMAHPNVEVVVIGDKLLKDSKITVGVNAIEKINHVNADICFLGTNAIDVQHGYTDNDWDVVQVKKAMVNSAAQVVCMTISEKLGTYQPISVCSLDKIDYLITELETTDEILKPFIDAGVRVI</sequence>
<dbReference type="InterPro" id="IPR037171">
    <property type="entry name" value="NagB/RpiA_transferase-like"/>
</dbReference>
<feature type="domain" description="HTH deoR-type" evidence="5">
    <location>
        <begin position="3"/>
        <end position="58"/>
    </location>
</feature>
<evidence type="ECO:0000256" key="2">
    <source>
        <dbReference type="ARBA" id="ARBA00023015"/>
    </source>
</evidence>
<evidence type="ECO:0000313" key="6">
    <source>
        <dbReference type="EMBL" id="MEE6187645.1"/>
    </source>
</evidence>
<protein>
    <submittedName>
        <fullName evidence="6">DeoR/GlpR family DNA-binding transcription regulator</fullName>
    </submittedName>
</protein>
<dbReference type="Proteomes" id="UP001357452">
    <property type="component" value="Unassembled WGS sequence"/>
</dbReference>
<name>A0ABU7RI07_9BACT</name>
<dbReference type="SUPFAM" id="SSF100950">
    <property type="entry name" value="NagB/RpiA/CoA transferase-like"/>
    <property type="match status" value="1"/>
</dbReference>
<dbReference type="GO" id="GO:0003677">
    <property type="term" value="F:DNA binding"/>
    <property type="evidence" value="ECO:0007669"/>
    <property type="project" value="UniProtKB-KW"/>
</dbReference>
<reference evidence="6 7" key="1">
    <citation type="submission" date="2024-01" db="EMBL/GenBank/DDBJ databases">
        <title>Niabella digestum sp. nov., isolated from waste digestion system.</title>
        <authorList>
            <person name="Zhang L."/>
        </authorList>
    </citation>
    <scope>NUCLEOTIDE SEQUENCE [LARGE SCALE GENOMIC DNA]</scope>
    <source>
        <strain evidence="6 7">A18</strain>
    </source>
</reference>
<dbReference type="PROSITE" id="PS00894">
    <property type="entry name" value="HTH_DEOR_1"/>
    <property type="match status" value="1"/>
</dbReference>
<evidence type="ECO:0000259" key="5">
    <source>
        <dbReference type="PROSITE" id="PS51000"/>
    </source>
</evidence>
<evidence type="ECO:0000256" key="1">
    <source>
        <dbReference type="ARBA" id="ARBA00022491"/>
    </source>
</evidence>
<evidence type="ECO:0000256" key="3">
    <source>
        <dbReference type="ARBA" id="ARBA00023125"/>
    </source>
</evidence>
<dbReference type="InterPro" id="IPR036388">
    <property type="entry name" value="WH-like_DNA-bd_sf"/>
</dbReference>
<keyword evidence="1" id="KW-0678">Repressor</keyword>
<dbReference type="SMART" id="SM01134">
    <property type="entry name" value="DeoRC"/>
    <property type="match status" value="1"/>
</dbReference>
<dbReference type="InterPro" id="IPR036390">
    <property type="entry name" value="WH_DNA-bd_sf"/>
</dbReference>
<organism evidence="6 7">
    <name type="scientific">Niabella digestorum</name>
    <dbReference type="NCBI Taxonomy" id="3117701"/>
    <lineage>
        <taxon>Bacteria</taxon>
        <taxon>Pseudomonadati</taxon>
        <taxon>Bacteroidota</taxon>
        <taxon>Chitinophagia</taxon>
        <taxon>Chitinophagales</taxon>
        <taxon>Chitinophagaceae</taxon>
        <taxon>Niabella</taxon>
    </lineage>
</organism>
<dbReference type="InterPro" id="IPR050313">
    <property type="entry name" value="Carb_Metab_HTH_regulators"/>
</dbReference>